<dbReference type="EnsemblPlants" id="ORUFI03G15130.1">
    <property type="protein sequence ID" value="ORUFI03G15130.1"/>
    <property type="gene ID" value="ORUFI03G15130"/>
</dbReference>
<reference evidence="3" key="1">
    <citation type="submission" date="2013-06" db="EMBL/GenBank/DDBJ databases">
        <authorList>
            <person name="Zhao Q."/>
        </authorList>
    </citation>
    <scope>NUCLEOTIDE SEQUENCE</scope>
    <source>
        <strain evidence="3">cv. W1943</strain>
    </source>
</reference>
<dbReference type="STRING" id="4529.A0A0E0NU00"/>
<keyword evidence="3" id="KW-1185">Reference proteome</keyword>
<protein>
    <submittedName>
        <fullName evidence="2">Uncharacterized protein</fullName>
    </submittedName>
</protein>
<feature type="region of interest" description="Disordered" evidence="1">
    <location>
        <begin position="102"/>
        <end position="207"/>
    </location>
</feature>
<sequence length="247" mass="25759">MGNLISSGAAVGASGGGKVVMADGSVRALSEPVSVAELMMDHPRHFVVDARDLQQQQRRQRRHKGKAGAPPPPGGKVAPLPADHVLGAGGVYVLLPATTRGKVSAEEARRALTASRSLERSRSMPGRLRRKLSSKKMTQEADNDGNASENHAAAAEAERREETAGGGGGAAGGRVRGAPAGVPEQGAVEQRVEAEPDHHRGARSAEEGVPLALLSSDLVADDDEINRKLLNLTCHLISLSSLFLLSC</sequence>
<dbReference type="HOGENOM" id="CLU_1126045_0_0_1"/>
<dbReference type="eggNOG" id="ENOG502S3ZE">
    <property type="taxonomic scope" value="Eukaryota"/>
</dbReference>
<dbReference type="InterPro" id="IPR025322">
    <property type="entry name" value="PADRE_dom"/>
</dbReference>
<name>A0A0E0NU00_ORYRU</name>
<dbReference type="AlphaFoldDB" id="A0A0E0NU00"/>
<organism evidence="2 3">
    <name type="scientific">Oryza rufipogon</name>
    <name type="common">Brownbeard rice</name>
    <name type="synonym">Asian wild rice</name>
    <dbReference type="NCBI Taxonomy" id="4529"/>
    <lineage>
        <taxon>Eukaryota</taxon>
        <taxon>Viridiplantae</taxon>
        <taxon>Streptophyta</taxon>
        <taxon>Embryophyta</taxon>
        <taxon>Tracheophyta</taxon>
        <taxon>Spermatophyta</taxon>
        <taxon>Magnoliopsida</taxon>
        <taxon>Liliopsida</taxon>
        <taxon>Poales</taxon>
        <taxon>Poaceae</taxon>
        <taxon>BOP clade</taxon>
        <taxon>Oryzoideae</taxon>
        <taxon>Oryzeae</taxon>
        <taxon>Oryzinae</taxon>
        <taxon>Oryza</taxon>
    </lineage>
</organism>
<proteinExistence type="predicted"/>
<dbReference type="Proteomes" id="UP000008022">
    <property type="component" value="Unassembled WGS sequence"/>
</dbReference>
<feature type="compositionally biased region" description="Basic and acidic residues" evidence="1">
    <location>
        <begin position="190"/>
        <end position="206"/>
    </location>
</feature>
<evidence type="ECO:0000313" key="3">
    <source>
        <dbReference type="Proteomes" id="UP000008022"/>
    </source>
</evidence>
<evidence type="ECO:0000313" key="2">
    <source>
        <dbReference type="EnsemblPlants" id="ORUFI03G15130.1"/>
    </source>
</evidence>
<accession>A0A0E0NU00</accession>
<reference evidence="2" key="2">
    <citation type="submission" date="2015-06" db="UniProtKB">
        <authorList>
            <consortium name="EnsemblPlants"/>
        </authorList>
    </citation>
    <scope>IDENTIFICATION</scope>
</reference>
<feature type="region of interest" description="Disordered" evidence="1">
    <location>
        <begin position="53"/>
        <end position="82"/>
    </location>
</feature>
<evidence type="ECO:0000256" key="1">
    <source>
        <dbReference type="SAM" id="MobiDB-lite"/>
    </source>
</evidence>
<dbReference type="PANTHER" id="PTHR33052">
    <property type="entry name" value="DUF4228 DOMAIN PROTEIN-RELATED"/>
    <property type="match status" value="1"/>
</dbReference>
<dbReference type="Pfam" id="PF14009">
    <property type="entry name" value="PADRE"/>
    <property type="match status" value="1"/>
</dbReference>
<feature type="compositionally biased region" description="Gly residues" evidence="1">
    <location>
        <begin position="164"/>
        <end position="175"/>
    </location>
</feature>
<dbReference type="Gramene" id="ORUFI03G15130.1">
    <property type="protein sequence ID" value="ORUFI03G15130.1"/>
    <property type="gene ID" value="ORUFI03G15130"/>
</dbReference>